<protein>
    <submittedName>
        <fullName evidence="1">Uncharacterized protein</fullName>
    </submittedName>
</protein>
<dbReference type="Proteomes" id="UP001151760">
    <property type="component" value="Unassembled WGS sequence"/>
</dbReference>
<sequence length="139" mass="16528">MVIVMEALEDSELKDEALRKKAIMEGEYENETHKVGHELCGIKTREVPVYQIKRYKMIKYSFKDDEEYVAVKEDEYDNLTITSEEACRAYQEIFWMMDEGWMDLVKEILMNIGGEFTNLEILKCWSLETSRRLFNKKSC</sequence>
<comment type="caution">
    <text evidence="1">The sequence shown here is derived from an EMBL/GenBank/DDBJ whole genome shotgun (WGS) entry which is preliminary data.</text>
</comment>
<reference evidence="1" key="1">
    <citation type="journal article" date="2022" name="Int. J. Mol. Sci.">
        <title>Draft Genome of Tanacetum Coccineum: Genomic Comparison of Closely Related Tanacetum-Family Plants.</title>
        <authorList>
            <person name="Yamashiro T."/>
            <person name="Shiraishi A."/>
            <person name="Nakayama K."/>
            <person name="Satake H."/>
        </authorList>
    </citation>
    <scope>NUCLEOTIDE SEQUENCE</scope>
</reference>
<accession>A0ABQ5GIX1</accession>
<gene>
    <name evidence="1" type="ORF">Tco_1041849</name>
</gene>
<dbReference type="EMBL" id="BQNB010018503">
    <property type="protein sequence ID" value="GJT75124.1"/>
    <property type="molecule type" value="Genomic_DNA"/>
</dbReference>
<evidence type="ECO:0000313" key="1">
    <source>
        <dbReference type="EMBL" id="GJT75124.1"/>
    </source>
</evidence>
<keyword evidence="2" id="KW-1185">Reference proteome</keyword>
<reference evidence="1" key="2">
    <citation type="submission" date="2022-01" db="EMBL/GenBank/DDBJ databases">
        <authorList>
            <person name="Yamashiro T."/>
            <person name="Shiraishi A."/>
            <person name="Satake H."/>
            <person name="Nakayama K."/>
        </authorList>
    </citation>
    <scope>NUCLEOTIDE SEQUENCE</scope>
</reference>
<name>A0ABQ5GIX1_9ASTR</name>
<evidence type="ECO:0000313" key="2">
    <source>
        <dbReference type="Proteomes" id="UP001151760"/>
    </source>
</evidence>
<organism evidence="1 2">
    <name type="scientific">Tanacetum coccineum</name>
    <dbReference type="NCBI Taxonomy" id="301880"/>
    <lineage>
        <taxon>Eukaryota</taxon>
        <taxon>Viridiplantae</taxon>
        <taxon>Streptophyta</taxon>
        <taxon>Embryophyta</taxon>
        <taxon>Tracheophyta</taxon>
        <taxon>Spermatophyta</taxon>
        <taxon>Magnoliopsida</taxon>
        <taxon>eudicotyledons</taxon>
        <taxon>Gunneridae</taxon>
        <taxon>Pentapetalae</taxon>
        <taxon>asterids</taxon>
        <taxon>campanulids</taxon>
        <taxon>Asterales</taxon>
        <taxon>Asteraceae</taxon>
        <taxon>Asteroideae</taxon>
        <taxon>Anthemideae</taxon>
        <taxon>Anthemidinae</taxon>
        <taxon>Tanacetum</taxon>
    </lineage>
</organism>
<proteinExistence type="predicted"/>